<accession>A0AAD7WID4</accession>
<evidence type="ECO:0000313" key="1">
    <source>
        <dbReference type="EMBL" id="KAJ8397139.1"/>
    </source>
</evidence>
<organism evidence="1 2">
    <name type="scientific">Aldrovandia affinis</name>
    <dbReference type="NCBI Taxonomy" id="143900"/>
    <lineage>
        <taxon>Eukaryota</taxon>
        <taxon>Metazoa</taxon>
        <taxon>Chordata</taxon>
        <taxon>Craniata</taxon>
        <taxon>Vertebrata</taxon>
        <taxon>Euteleostomi</taxon>
        <taxon>Actinopterygii</taxon>
        <taxon>Neopterygii</taxon>
        <taxon>Teleostei</taxon>
        <taxon>Notacanthiformes</taxon>
        <taxon>Halosauridae</taxon>
        <taxon>Aldrovandia</taxon>
    </lineage>
</organism>
<dbReference type="EMBL" id="JAINUG010000100">
    <property type="protein sequence ID" value="KAJ8397139.1"/>
    <property type="molecule type" value="Genomic_DNA"/>
</dbReference>
<reference evidence="1" key="1">
    <citation type="journal article" date="2023" name="Science">
        <title>Genome structures resolve the early diversification of teleost fishes.</title>
        <authorList>
            <person name="Parey E."/>
            <person name="Louis A."/>
            <person name="Montfort J."/>
            <person name="Bouchez O."/>
            <person name="Roques C."/>
            <person name="Iampietro C."/>
            <person name="Lluch J."/>
            <person name="Castinel A."/>
            <person name="Donnadieu C."/>
            <person name="Desvignes T."/>
            <person name="Floi Bucao C."/>
            <person name="Jouanno E."/>
            <person name="Wen M."/>
            <person name="Mejri S."/>
            <person name="Dirks R."/>
            <person name="Jansen H."/>
            <person name="Henkel C."/>
            <person name="Chen W.J."/>
            <person name="Zahm M."/>
            <person name="Cabau C."/>
            <person name="Klopp C."/>
            <person name="Thompson A.W."/>
            <person name="Robinson-Rechavi M."/>
            <person name="Braasch I."/>
            <person name="Lecointre G."/>
            <person name="Bobe J."/>
            <person name="Postlethwait J.H."/>
            <person name="Berthelot C."/>
            <person name="Roest Crollius H."/>
            <person name="Guiguen Y."/>
        </authorList>
    </citation>
    <scope>NUCLEOTIDE SEQUENCE</scope>
    <source>
        <strain evidence="1">NC1722</strain>
    </source>
</reference>
<protein>
    <recommendedName>
        <fullName evidence="3">PiggyBac transposable element-derived protein domain-containing protein</fullName>
    </recommendedName>
</protein>
<keyword evidence="2" id="KW-1185">Reference proteome</keyword>
<dbReference type="Proteomes" id="UP001221898">
    <property type="component" value="Unassembled WGS sequence"/>
</dbReference>
<gene>
    <name evidence="1" type="ORF">AAFF_G00009930</name>
</gene>
<sequence length="83" mass="9773">MVSYVLKARKAVVLHDKADGEASVKKKPEVIQYYNNTKGGVVYKRQTRRWPMVQWYNLLDVAILNAYTFIVQHPNSTRRLFIF</sequence>
<proteinExistence type="predicted"/>
<evidence type="ECO:0008006" key="3">
    <source>
        <dbReference type="Google" id="ProtNLM"/>
    </source>
</evidence>
<evidence type="ECO:0000313" key="2">
    <source>
        <dbReference type="Proteomes" id="UP001221898"/>
    </source>
</evidence>
<comment type="caution">
    <text evidence="1">The sequence shown here is derived from an EMBL/GenBank/DDBJ whole genome shotgun (WGS) entry which is preliminary data.</text>
</comment>
<dbReference type="AlphaFoldDB" id="A0AAD7WID4"/>
<name>A0AAD7WID4_9TELE</name>